<dbReference type="Proteomes" id="UP001170717">
    <property type="component" value="Unassembled WGS sequence"/>
</dbReference>
<dbReference type="PANTHER" id="PTHR43792">
    <property type="entry name" value="GNAT FAMILY, PUTATIVE (AFU_ORTHOLOGUE AFUA_3G00765)-RELATED-RELATED"/>
    <property type="match status" value="1"/>
</dbReference>
<sequence length="172" mass="19557">MLLLTERLELSPLTQADKLWIVEMHQDSLWKQFIGNRGVASVEDAADYIDRVNAQLNEWGYGVLAIRNKKTNAPYGVCGLINRYVFSCPDLGFALLPIARKQGIALEAAKAVMDWVEMEEEMHFITASTHPDNTRSQHLLQKLGFEKRGPYFIDKSTPVQTLFLRNSEFAGR</sequence>
<accession>A0AAW7YVU7</accession>
<dbReference type="RefSeq" id="WP_057793957.1">
    <property type="nucleotide sequence ID" value="NZ_CAXIBE010000045.1"/>
</dbReference>
<dbReference type="PROSITE" id="PS51186">
    <property type="entry name" value="GNAT"/>
    <property type="match status" value="1"/>
</dbReference>
<dbReference type="Proteomes" id="UP000056750">
    <property type="component" value="Chromosome"/>
</dbReference>
<name>A0AAW7YVU7_9ALTE</name>
<dbReference type="AlphaFoldDB" id="A0AAW7YVU7"/>
<dbReference type="EMBL" id="CP013926">
    <property type="protein sequence ID" value="AMJ73294.1"/>
    <property type="molecule type" value="Genomic_DNA"/>
</dbReference>
<dbReference type="Pfam" id="PF13302">
    <property type="entry name" value="Acetyltransf_3"/>
    <property type="match status" value="1"/>
</dbReference>
<dbReference type="Gene3D" id="3.40.630.30">
    <property type="match status" value="1"/>
</dbReference>
<dbReference type="PANTHER" id="PTHR43792:SF1">
    <property type="entry name" value="N-ACETYLTRANSFERASE DOMAIN-CONTAINING PROTEIN"/>
    <property type="match status" value="1"/>
</dbReference>
<evidence type="ECO:0000313" key="3">
    <source>
        <dbReference type="EMBL" id="MDO6576505.1"/>
    </source>
</evidence>
<feature type="domain" description="N-acetyltransferase" evidence="1">
    <location>
        <begin position="8"/>
        <end position="166"/>
    </location>
</feature>
<dbReference type="InterPro" id="IPR051531">
    <property type="entry name" value="N-acetyltransferase"/>
</dbReference>
<dbReference type="SUPFAM" id="SSF55729">
    <property type="entry name" value="Acyl-CoA N-acyltransferases (Nat)"/>
    <property type="match status" value="1"/>
</dbReference>
<evidence type="ECO:0000313" key="5">
    <source>
        <dbReference type="Proteomes" id="UP001170717"/>
    </source>
</evidence>
<keyword evidence="4" id="KW-1185">Reference proteome</keyword>
<evidence type="ECO:0000313" key="4">
    <source>
        <dbReference type="Proteomes" id="UP000056750"/>
    </source>
</evidence>
<evidence type="ECO:0000313" key="2">
    <source>
        <dbReference type="EMBL" id="AMJ73294.1"/>
    </source>
</evidence>
<dbReference type="GO" id="GO:0016747">
    <property type="term" value="F:acyltransferase activity, transferring groups other than amino-acyl groups"/>
    <property type="evidence" value="ECO:0007669"/>
    <property type="project" value="InterPro"/>
</dbReference>
<reference evidence="2 4" key="1">
    <citation type="submission" date="2015-12" db="EMBL/GenBank/DDBJ databases">
        <title>Intraspecies pangenome expansion in the marine bacterium Alteromonas.</title>
        <authorList>
            <person name="Lopez-Perez M."/>
            <person name="Rodriguez-Valera F."/>
        </authorList>
    </citation>
    <scope>NUCLEOTIDE SEQUENCE [LARGE SCALE GENOMIC DNA]</scope>
    <source>
        <strain evidence="2 4">LMG 21861</strain>
    </source>
</reference>
<dbReference type="EMBL" id="JAUOQI010000002">
    <property type="protein sequence ID" value="MDO6576505.1"/>
    <property type="molecule type" value="Genomic_DNA"/>
</dbReference>
<protein>
    <submittedName>
        <fullName evidence="2 3">Acetyltransferase</fullName>
    </submittedName>
</protein>
<dbReference type="InterPro" id="IPR000182">
    <property type="entry name" value="GNAT_dom"/>
</dbReference>
<dbReference type="KEGG" id="asq:AVL57_04480"/>
<dbReference type="InterPro" id="IPR016181">
    <property type="entry name" value="Acyl_CoA_acyltransferase"/>
</dbReference>
<gene>
    <name evidence="2" type="ORF">AVL57_04480</name>
    <name evidence="3" type="ORF">Q4527_03845</name>
</gene>
<reference evidence="3" key="2">
    <citation type="submission" date="2023-07" db="EMBL/GenBank/DDBJ databases">
        <title>Genome content predicts the carbon catabolic preferences of heterotrophic bacteria.</title>
        <authorList>
            <person name="Gralka M."/>
        </authorList>
    </citation>
    <scope>NUCLEOTIDE SEQUENCE</scope>
    <source>
        <strain evidence="3">F2M12</strain>
    </source>
</reference>
<evidence type="ECO:0000259" key="1">
    <source>
        <dbReference type="PROSITE" id="PS51186"/>
    </source>
</evidence>
<proteinExistence type="predicted"/>
<organism evidence="3 5">
    <name type="scientific">Alteromonas stellipolaris</name>
    <dbReference type="NCBI Taxonomy" id="233316"/>
    <lineage>
        <taxon>Bacteria</taxon>
        <taxon>Pseudomonadati</taxon>
        <taxon>Pseudomonadota</taxon>
        <taxon>Gammaproteobacteria</taxon>
        <taxon>Alteromonadales</taxon>
        <taxon>Alteromonadaceae</taxon>
        <taxon>Alteromonas/Salinimonas group</taxon>
        <taxon>Alteromonas</taxon>
    </lineage>
</organism>